<evidence type="ECO:0000256" key="1">
    <source>
        <dbReference type="SAM" id="MobiDB-lite"/>
    </source>
</evidence>
<dbReference type="PANTHER" id="PTHR23138">
    <property type="entry name" value="RAN BINDING PROTEIN"/>
    <property type="match status" value="1"/>
</dbReference>
<feature type="compositionally biased region" description="Polar residues" evidence="1">
    <location>
        <begin position="7"/>
        <end position="21"/>
    </location>
</feature>
<evidence type="ECO:0000259" key="2">
    <source>
        <dbReference type="PROSITE" id="PS50196"/>
    </source>
</evidence>
<dbReference type="InterPro" id="IPR000156">
    <property type="entry name" value="Ran_bind_dom"/>
</dbReference>
<organism evidence="3 4">
    <name type="scientific">Physocladia obscura</name>
    <dbReference type="NCBI Taxonomy" id="109957"/>
    <lineage>
        <taxon>Eukaryota</taxon>
        <taxon>Fungi</taxon>
        <taxon>Fungi incertae sedis</taxon>
        <taxon>Chytridiomycota</taxon>
        <taxon>Chytridiomycota incertae sedis</taxon>
        <taxon>Chytridiomycetes</taxon>
        <taxon>Chytridiales</taxon>
        <taxon>Chytriomycetaceae</taxon>
        <taxon>Physocladia</taxon>
    </lineage>
</organism>
<keyword evidence="4" id="KW-1185">Reference proteome</keyword>
<evidence type="ECO:0000313" key="4">
    <source>
        <dbReference type="Proteomes" id="UP001211907"/>
    </source>
</evidence>
<feature type="non-terminal residue" evidence="3">
    <location>
        <position position="196"/>
    </location>
</feature>
<feature type="region of interest" description="Disordered" evidence="1">
    <location>
        <begin position="1"/>
        <end position="67"/>
    </location>
</feature>
<feature type="domain" description="RanBD1" evidence="2">
    <location>
        <begin position="61"/>
        <end position="146"/>
    </location>
</feature>
<dbReference type="SUPFAM" id="SSF50729">
    <property type="entry name" value="PH domain-like"/>
    <property type="match status" value="1"/>
</dbReference>
<sequence>MSFGVAATTTGANTSKSSSSFEEMLKTSAKPSVSRSFKTAEKVTGEEDDDENTAGSDGEENAETEVPIEKKVDIPVIEVKTGEEDESNVFHLRCKLFRMDDTNNWKERGVGNLKLNCDETTATARLVMRAEGVLRLILNVRVIPGMPCQIVQEKYVQFACPEDVGDRFARFLVKTANANAAVKLLEHIRAFSETSS</sequence>
<protein>
    <recommendedName>
        <fullName evidence="2">RanBD1 domain-containing protein</fullName>
    </recommendedName>
</protein>
<evidence type="ECO:0000313" key="3">
    <source>
        <dbReference type="EMBL" id="KAJ3094114.1"/>
    </source>
</evidence>
<feature type="compositionally biased region" description="Acidic residues" evidence="1">
    <location>
        <begin position="46"/>
        <end position="63"/>
    </location>
</feature>
<dbReference type="PROSITE" id="PS50196">
    <property type="entry name" value="RANBD1"/>
    <property type="match status" value="1"/>
</dbReference>
<dbReference type="InterPro" id="IPR045255">
    <property type="entry name" value="RanBP1-like"/>
</dbReference>
<dbReference type="Proteomes" id="UP001211907">
    <property type="component" value="Unassembled WGS sequence"/>
</dbReference>
<accession>A0AAD5SQQ5</accession>
<dbReference type="Gene3D" id="2.30.29.30">
    <property type="entry name" value="Pleckstrin-homology domain (PH domain)/Phosphotyrosine-binding domain (PTB)"/>
    <property type="match status" value="1"/>
</dbReference>
<comment type="caution">
    <text evidence="3">The sequence shown here is derived from an EMBL/GenBank/DDBJ whole genome shotgun (WGS) entry which is preliminary data.</text>
</comment>
<gene>
    <name evidence="3" type="ORF">HK100_006274</name>
</gene>
<name>A0AAD5SQQ5_9FUNG</name>
<dbReference type="EMBL" id="JADGJH010002911">
    <property type="protein sequence ID" value="KAJ3094114.1"/>
    <property type="molecule type" value="Genomic_DNA"/>
</dbReference>
<proteinExistence type="predicted"/>
<reference evidence="3" key="1">
    <citation type="submission" date="2020-05" db="EMBL/GenBank/DDBJ databases">
        <title>Phylogenomic resolution of chytrid fungi.</title>
        <authorList>
            <person name="Stajich J.E."/>
            <person name="Amses K."/>
            <person name="Simmons R."/>
            <person name="Seto K."/>
            <person name="Myers J."/>
            <person name="Bonds A."/>
            <person name="Quandt C.A."/>
            <person name="Barry K."/>
            <person name="Liu P."/>
            <person name="Grigoriev I."/>
            <person name="Longcore J.E."/>
            <person name="James T.Y."/>
        </authorList>
    </citation>
    <scope>NUCLEOTIDE SEQUENCE</scope>
    <source>
        <strain evidence="3">JEL0513</strain>
    </source>
</reference>
<dbReference type="AlphaFoldDB" id="A0AAD5SQQ5"/>
<dbReference type="Pfam" id="PF00638">
    <property type="entry name" value="Ran_BP1"/>
    <property type="match status" value="1"/>
</dbReference>
<dbReference type="SMART" id="SM00160">
    <property type="entry name" value="RanBD"/>
    <property type="match status" value="1"/>
</dbReference>
<dbReference type="InterPro" id="IPR011993">
    <property type="entry name" value="PH-like_dom_sf"/>
</dbReference>